<dbReference type="Gene3D" id="2.60.40.1930">
    <property type="match status" value="1"/>
</dbReference>
<gene>
    <name evidence="1" type="ORF">DJ568_16120</name>
</gene>
<protein>
    <recommendedName>
        <fullName evidence="3">Carboxypeptidase regulatory-like domain-containing protein</fullName>
    </recommendedName>
</protein>
<organism evidence="1 2">
    <name type="scientific">Mucilaginibacter hurinus</name>
    <dbReference type="NCBI Taxonomy" id="2201324"/>
    <lineage>
        <taxon>Bacteria</taxon>
        <taxon>Pseudomonadati</taxon>
        <taxon>Bacteroidota</taxon>
        <taxon>Sphingobacteriia</taxon>
        <taxon>Sphingobacteriales</taxon>
        <taxon>Sphingobacteriaceae</taxon>
        <taxon>Mucilaginibacter</taxon>
    </lineage>
</organism>
<dbReference type="RefSeq" id="WP_114006333.1">
    <property type="nucleotide sequence ID" value="NZ_QGDC01000010.1"/>
</dbReference>
<evidence type="ECO:0000313" key="2">
    <source>
        <dbReference type="Proteomes" id="UP000253209"/>
    </source>
</evidence>
<proteinExistence type="predicted"/>
<comment type="caution">
    <text evidence="1">The sequence shown here is derived from an EMBL/GenBank/DDBJ whole genome shotgun (WGS) entry which is preliminary data.</text>
</comment>
<accession>A0A367GM45</accession>
<sequence>MKELVGKIDSFAVRMPSEKLYLHIDKPYYTNTDTIWLKSYLLNGSLGGSEQSGLLYAELVNDTGRVVLRQSMPVLMGISWGQIALDSIQVTEGSYTLRAYTNWMQNQGEESFFTRQLYISKTDAGSWLVKAGSKTDIRNGKENTEVALQLLGQDGDPVRLQDLELKLRDGNKTRLREKMQTDIEGKLRFNFDVPAKAGRLKLVAEDKSGKRIVFPLNLNRDENADVQFMPEGGSLVAGLTSKIGFKAIGEDGRGINVSGVITDSKGNEVAAFKNGYKGMGYFVLTPAENESYMARVKLPKGQIKSYPLPPVKPSGMVLTVNNVPGRDSVILSVQATPVVLGSYSLIGQSGGKVYYASTVSFKPGTHMINGRIAKNKFPTGVARFTLFGNTNQAVAERIVFIDHHDRLQISIDTDKQHYQPNDSVSLAIKVTDQYNNPVQGSFSLAVTDDSQVKADSTNVPDISSYMLLQSELKGDIEEPGYFFTNPNAETALQLDNLMLTQGWVGYSWQDVFAPTNPPKYRAEKEIEVTGTITKISGTPLAGLQVSLLSTRKPLLFMQTVTSKDGRFKFSNLPRIDTGSFLVQLKDSKWRIMEPRINVDEFIPASTRGISAFSLTPWYINTDDIVLNFTQQSLASQKQLERLMIPAGTALAEVLIKGRKKIKGSRFFAGVGAEPDLVLDEKDMLTAGKKNLEDVMKDHIKGFNPKMFPCSKPVVYRYMVGCCPAMIRIDGMSLDSAYVPPSSFNSSDFFGFQQSYLQTITAEDVRGVEVRTAHAATYCYTIIEITTWSKKGVYIKRMHGQYLYRPLPLSWPKEFYKPKYGVNTNSLFDYSSTLHWQPDIVTDEAGKARVFFKAKSKKGFYSIILQGGDIKASTGCIRKKLSVFMQ</sequence>
<dbReference type="OrthoDB" id="609485at2"/>
<dbReference type="EMBL" id="QGDC01000010">
    <property type="protein sequence ID" value="RCH53763.1"/>
    <property type="molecule type" value="Genomic_DNA"/>
</dbReference>
<reference evidence="1 2" key="1">
    <citation type="submission" date="2018-05" db="EMBL/GenBank/DDBJ databases">
        <title>Mucilaginibacter hurinus sp. nov., isolated from briquette warehouse soil.</title>
        <authorList>
            <person name="Choi L."/>
        </authorList>
    </citation>
    <scope>NUCLEOTIDE SEQUENCE [LARGE SCALE GENOMIC DNA]</scope>
    <source>
        <strain evidence="1 2">ZR32</strain>
    </source>
</reference>
<dbReference type="AlphaFoldDB" id="A0A367GM45"/>
<dbReference type="Proteomes" id="UP000253209">
    <property type="component" value="Unassembled WGS sequence"/>
</dbReference>
<dbReference type="SUPFAM" id="SSF49478">
    <property type="entry name" value="Cna protein B-type domain"/>
    <property type="match status" value="1"/>
</dbReference>
<keyword evidence="2" id="KW-1185">Reference proteome</keyword>
<evidence type="ECO:0008006" key="3">
    <source>
        <dbReference type="Google" id="ProtNLM"/>
    </source>
</evidence>
<evidence type="ECO:0000313" key="1">
    <source>
        <dbReference type="EMBL" id="RCH53763.1"/>
    </source>
</evidence>
<name>A0A367GM45_9SPHI</name>